<feature type="region of interest" description="Disordered" evidence="2">
    <location>
        <begin position="1851"/>
        <end position="1875"/>
    </location>
</feature>
<feature type="compositionally biased region" description="Basic and acidic residues" evidence="2">
    <location>
        <begin position="1718"/>
        <end position="1731"/>
    </location>
</feature>
<comment type="caution">
    <text evidence="4">The sequence shown here is derived from an EMBL/GenBank/DDBJ whole genome shotgun (WGS) entry which is preliminary data.</text>
</comment>
<keyword evidence="1" id="KW-0106">Calcium</keyword>
<protein>
    <submittedName>
        <fullName evidence="4">CPK19 protein</fullName>
    </submittedName>
</protein>
<feature type="compositionally biased region" description="Basic and acidic residues" evidence="2">
    <location>
        <begin position="846"/>
        <end position="855"/>
    </location>
</feature>
<dbReference type="InterPro" id="IPR011992">
    <property type="entry name" value="EF-hand-dom_pair"/>
</dbReference>
<feature type="compositionally biased region" description="Low complexity" evidence="2">
    <location>
        <begin position="15"/>
        <end position="28"/>
    </location>
</feature>
<dbReference type="PROSITE" id="PS00018">
    <property type="entry name" value="EF_HAND_1"/>
    <property type="match status" value="2"/>
</dbReference>
<dbReference type="InterPro" id="IPR018247">
    <property type="entry name" value="EF_Hand_1_Ca_BS"/>
</dbReference>
<feature type="region of interest" description="Disordered" evidence="2">
    <location>
        <begin position="1348"/>
        <end position="1368"/>
    </location>
</feature>
<feature type="region of interest" description="Disordered" evidence="2">
    <location>
        <begin position="1709"/>
        <end position="1737"/>
    </location>
</feature>
<dbReference type="OrthoDB" id="427488at2759"/>
<dbReference type="Gene3D" id="1.10.238.10">
    <property type="entry name" value="EF-hand"/>
    <property type="match status" value="1"/>
</dbReference>
<dbReference type="InterPro" id="IPR002048">
    <property type="entry name" value="EF_hand_dom"/>
</dbReference>
<evidence type="ECO:0000313" key="4">
    <source>
        <dbReference type="EMBL" id="CAE7519936.1"/>
    </source>
</evidence>
<accession>A0A812TGD7</accession>
<feature type="domain" description="EF-hand" evidence="3">
    <location>
        <begin position="2577"/>
        <end position="2605"/>
    </location>
</feature>
<dbReference type="PROSITE" id="PS50222">
    <property type="entry name" value="EF_HAND_2"/>
    <property type="match status" value="2"/>
</dbReference>
<proteinExistence type="predicted"/>
<gene>
    <name evidence="4" type="primary">CPK19</name>
    <name evidence="4" type="ORF">SNAT2548_LOCUS29100</name>
</gene>
<name>A0A812TGD7_9DINO</name>
<feature type="domain" description="EF-hand" evidence="3">
    <location>
        <begin position="2606"/>
        <end position="2641"/>
    </location>
</feature>
<evidence type="ECO:0000313" key="5">
    <source>
        <dbReference type="Proteomes" id="UP000604046"/>
    </source>
</evidence>
<sequence>MSRRRGAFSAFEKTASQAAAATQSNQSDASRERSSLQVGAARLRRGPPKSLALHEVKTLLESLRSASTHTDFQKALVNLRGRGWGALKKREAVARLLGMAWKAPLKAAGFSIDQWGFPEMLAAVRAHQAQPGIKTLSEEIERQLRFQPGDLFGSKAGAMKQTSSAAEAAAVTEAEVQAGHGHAWGWTCMDLSFAIGGQRCTGQRLELAADTDVAQPKLGVKARKLGRPEIARNGDGLFAPSRLGMKRQVFIMGTSLAAMPASGSFASQPAAKPQAPQAPQAPEPVPTRDRPLNLGEAKELLKAFREIASTKDFQKTLGNIHKQGSDAVQRMQPMFVGQSFNRTMAMYDFPLTTEGYQDMARGISKHSWNIHVKAQAHEVERLLRMPPGAFFGIPGEPGQAIEVPPRQEFDLPEMSRSTALILPTYKVLARHAVDNAEVRVALAHDATFFDCKQAISKFLGRDEILRKGRLVQKKGGVYSTYKDDDPIGDIRQVLVLGADLRTVEDQEDDQPPPIHPYAGPEIGLTIWTNWTFAAVREALAKKLGRDDIRRKARFVFKASAGTSPWIAFKERQCPECTHLASSRHLAIPSVVTVPETQDQETVGWAPDGSRRAELMMLGAALSSGSADGDELIVSDDDGAADGGGIALQLGITQLMGQAVQKAAESVLGRAWKLQKVIDAVKAHSNDQSVRTLADGVERRLRLDPGMLFSRPQDSRDTMKASLGRSAVEDELEHMESEPAGLPELSVHQVIAMQRELHAGFSDPAFQRRLDILENFHAKDPKLIPMRQELFLSVQSKVLPKYGFQGSLKGVFDMLEVFRRPDLQHNGEFVRLGSELNALLRLMPDGRPRPVKREAFPEPAGARAEPSHVTGKSAKPKTPTPPVERQPAPVRDIEVIIRHAVPEGLLANEEALLTVKSNATMKSVKEALVAHLGKPELLRSCRLVQPVGENGAFSSFKDTEKLNGRRALLGKAVAPEPPKLSIHQALALQRDLLQGFSDPDFQQKRKELVAALRHTEPRKFSVERQKLFLTVQRVVLPRYGFDGSPKGVFDMLQQFDRPEITANGEFQQQGAVLNHLLFAEDPAEAIRPPVQAFPEPEVSGRSKKTRAPPARQAMPVHDIEVVVRHAVQDDFPNEEALLTVKSNATMKSVKEALVAHLGKPELLRSCRLVQPVGENGAFSSFKDTEKLNGRRALLVLGVPSLRPAGEEAPEEAPAEKASYEPRKPEGKAVAPEPPKLSIHQALALQRDLLQGFSDPDFQQKRKELVAALRHTEPRKFSVERQKLFLTVQRVVLPRYGFDGSPKGVFDMLQQFDRPEITANGEFQQQGAVLNHLLFAEDPAEAIRPPVQAFPEPEVSGRSKKTRAPPARQAMPVHDIEVVVRHAVQDDFPNEEALLTVKSNATMKSVKEALVAHLGKPELLRSCRLVQPVGENGAFSSFKDTEKLNGRRALLVLGVPSLRPAGEEAPEEAPAEKASYEPRKPEGKAVAPEPPKLSIHQALALQRDLLQGFSDPDFQQKRKELVAALRHTEPRKFSVERQKLFLTVQRVVLPRYGFDGSPKGVFDMLQQFDRPEITANGEFQQQGAVLNDLLFGDAGAPAALQASERQSKPKARGPPPARPAAPVRDVEVLVRHAVQEDHPNEEALLTVKSNATMKSVKEALVAHLGKPELLRSCRLVQPVGENGAFSSFKDTEKLNGRRALLVLGVPSLRPAGEEVPEEAPAEKASYEPRKPEGKAVAPEPPKLSIDQALALQRDLLQGFSDPDFQQKRKELVAALRHTEPRKFSMERQKLFLTVQKVVLPRYGFDGSPKGVFDMLQQFDRPEITSNGEFQQQGAILNHLLFAEEMADPANAVVPPTAASERQPKPKARGPPPARPAAPVRDVEVLVRHAVQEDHPNEEALLTVKSNATMKSVKEALVAHLGKPELLRSCRLVQPVGENGAFSSFKDTEKLNGRRALLVLGEAPEEAPAEKAPCIALRGVTGKAVAPEPPKLSIHQALALQHLGKDTHGHQRPAKTIKQRDLLQGFSDPDFQQKRKELVAALRHTEPRKFSVERQKLFLTVQRVVLPRYGFDGSPKGVFDMLQQFDRPEITSNGEFQQQGAVLNELLFAEDVAPGTEDVSQVSEPPEVQVRVRRAGDTITSEEVYVTVAGNATMRDVRAAVAQKCSNPAFLQRAKLVRNRGGVLVGYQDSEPIRGRRRLLFLGPSLWPDGEVGDEAPSAVEDSDSEAMVGPGGISLEKARRLLQKVKDACGSRGFQQSVAELRVRARQRGETAGTRMAVGTLFIAACQSILRKFGFGVDRQGYEQMFTAIFPHGQDPTVLALASDIEKDLGVPTGSWFGLSNDGIQDAAPRLSREEARQLVTEIRRLVGSPTFQKEVLAIRDGVRSRNGSLEELKQEVYLPFYRLVRPVALAFRLGGDPECVTRVSAALAPHLVDAKLRSAVRQVETSFLHTHQGAFFALTPQEAELQGSGEASVKIRIRHAVSGAEVPLTVAASSTIGQVKEAAQNLVDQILPPGQDKFASAQMLAYELQQEKMAQKAMQEWQDQLNARLLQLREKTALNEAMNSLVLHLKKEGLTEGELFAKIDADSDGELSRQELQGALRKLGVDLTTTELDGILRIFDADGSGTIDFAEFYHLLKSQEALLPSDFVPSDAGKKKDPLYNFEAGDRVRLHLCMSNRALHANEHDEHKNLHGKIVGPGTRKGTLLMQLEESDCTLLVKPRQVSKTRSHALSRAKTSVFQ</sequence>
<evidence type="ECO:0000259" key="3">
    <source>
        <dbReference type="PROSITE" id="PS50222"/>
    </source>
</evidence>
<feature type="region of interest" description="Disordered" evidence="2">
    <location>
        <begin position="1092"/>
        <end position="1112"/>
    </location>
</feature>
<dbReference type="Pfam" id="PF13499">
    <property type="entry name" value="EF-hand_7"/>
    <property type="match status" value="1"/>
</dbReference>
<evidence type="ECO:0000256" key="1">
    <source>
        <dbReference type="ARBA" id="ARBA00022837"/>
    </source>
</evidence>
<organism evidence="4 5">
    <name type="scientific">Symbiodinium natans</name>
    <dbReference type="NCBI Taxonomy" id="878477"/>
    <lineage>
        <taxon>Eukaryota</taxon>
        <taxon>Sar</taxon>
        <taxon>Alveolata</taxon>
        <taxon>Dinophyceae</taxon>
        <taxon>Suessiales</taxon>
        <taxon>Symbiodiniaceae</taxon>
        <taxon>Symbiodinium</taxon>
    </lineage>
</organism>
<feature type="compositionally biased region" description="Basic and acidic residues" evidence="2">
    <location>
        <begin position="1212"/>
        <end position="1225"/>
    </location>
</feature>
<feature type="region of interest" description="Disordered" evidence="2">
    <location>
        <begin position="1458"/>
        <end position="1488"/>
    </location>
</feature>
<dbReference type="SMART" id="SM00054">
    <property type="entry name" value="EFh"/>
    <property type="match status" value="2"/>
</dbReference>
<feature type="region of interest" description="Disordered" evidence="2">
    <location>
        <begin position="846"/>
        <end position="887"/>
    </location>
</feature>
<feature type="region of interest" description="Disordered" evidence="2">
    <location>
        <begin position="264"/>
        <end position="289"/>
    </location>
</feature>
<dbReference type="Proteomes" id="UP000604046">
    <property type="component" value="Unassembled WGS sequence"/>
</dbReference>
<keyword evidence="5" id="KW-1185">Reference proteome</keyword>
<dbReference type="CDD" id="cd00051">
    <property type="entry name" value="EFh"/>
    <property type="match status" value="1"/>
</dbReference>
<feature type="compositionally biased region" description="Basic and acidic residues" evidence="2">
    <location>
        <begin position="1468"/>
        <end position="1481"/>
    </location>
</feature>
<dbReference type="GO" id="GO:0005509">
    <property type="term" value="F:calcium ion binding"/>
    <property type="evidence" value="ECO:0007669"/>
    <property type="project" value="InterPro"/>
</dbReference>
<dbReference type="EMBL" id="CAJNDS010002544">
    <property type="protein sequence ID" value="CAE7519936.1"/>
    <property type="molecule type" value="Genomic_DNA"/>
</dbReference>
<feature type="compositionally biased region" description="Low complexity" evidence="2">
    <location>
        <begin position="266"/>
        <end position="278"/>
    </location>
</feature>
<feature type="region of interest" description="Disordered" evidence="2">
    <location>
        <begin position="1"/>
        <end position="41"/>
    </location>
</feature>
<dbReference type="PANTHER" id="PTHR24216:SF65">
    <property type="entry name" value="PAXILLIN-LIKE PROTEIN 1"/>
    <property type="match status" value="1"/>
</dbReference>
<feature type="region of interest" description="Disordered" evidence="2">
    <location>
        <begin position="1202"/>
        <end position="1232"/>
    </location>
</feature>
<evidence type="ECO:0000256" key="2">
    <source>
        <dbReference type="SAM" id="MobiDB-lite"/>
    </source>
</evidence>
<dbReference type="SUPFAM" id="SSF47473">
    <property type="entry name" value="EF-hand"/>
    <property type="match status" value="1"/>
</dbReference>
<dbReference type="PANTHER" id="PTHR24216">
    <property type="entry name" value="PAXILLIN-RELATED"/>
    <property type="match status" value="1"/>
</dbReference>
<feature type="region of interest" description="Disordered" evidence="2">
    <location>
        <begin position="1598"/>
        <end position="1620"/>
    </location>
</feature>
<reference evidence="4" key="1">
    <citation type="submission" date="2021-02" db="EMBL/GenBank/DDBJ databases">
        <authorList>
            <person name="Dougan E. K."/>
            <person name="Rhodes N."/>
            <person name="Thang M."/>
            <person name="Chan C."/>
        </authorList>
    </citation>
    <scope>NUCLEOTIDE SEQUENCE</scope>
</reference>